<dbReference type="HOGENOM" id="CLU_176209_3_0_9"/>
<gene>
    <name evidence="2" type="ORF">I586_02533</name>
    <name evidence="1" type="ORF">UAY_03201</name>
</gene>
<name>R2SKS6_9ENTE</name>
<evidence type="ECO:0000313" key="4">
    <source>
        <dbReference type="Proteomes" id="UP000014157"/>
    </source>
</evidence>
<accession>R2SKS6</accession>
<reference evidence="1 3" key="1">
    <citation type="submission" date="2013-02" db="EMBL/GenBank/DDBJ databases">
        <title>The Genome Sequence of Enterococcus moraviensis BAA-383.</title>
        <authorList>
            <consortium name="The Broad Institute Genome Sequencing Platform"/>
            <consortium name="The Broad Institute Genome Sequencing Center for Infectious Disease"/>
            <person name="Earl A.M."/>
            <person name="Gilmore M.S."/>
            <person name="Lebreton F."/>
            <person name="Walker B."/>
            <person name="Young S.K."/>
            <person name="Zeng Q."/>
            <person name="Gargeya S."/>
            <person name="Fitzgerald M."/>
            <person name="Haas B."/>
            <person name="Abouelleil A."/>
            <person name="Alvarado L."/>
            <person name="Arachchi H.M."/>
            <person name="Berlin A.M."/>
            <person name="Chapman S.B."/>
            <person name="Dewar J."/>
            <person name="Goldberg J."/>
            <person name="Griggs A."/>
            <person name="Gujja S."/>
            <person name="Hansen M."/>
            <person name="Howarth C."/>
            <person name="Imamovic A."/>
            <person name="Larimer J."/>
            <person name="McCowan C."/>
            <person name="Murphy C."/>
            <person name="Neiman D."/>
            <person name="Pearson M."/>
            <person name="Priest M."/>
            <person name="Roberts A."/>
            <person name="Saif S."/>
            <person name="Shea T."/>
            <person name="Sisk P."/>
            <person name="Sykes S."/>
            <person name="Wortman J."/>
            <person name="Nusbaum C."/>
            <person name="Birren B."/>
        </authorList>
    </citation>
    <scope>NUCLEOTIDE SEQUENCE [LARGE SCALE GENOMIC DNA]</scope>
    <source>
        <strain evidence="1 3">ATCC BAA-383</strain>
    </source>
</reference>
<dbReference type="EMBL" id="ASWB01000003">
    <property type="protein sequence ID" value="EOT66262.1"/>
    <property type="molecule type" value="Genomic_DNA"/>
</dbReference>
<evidence type="ECO:0000313" key="3">
    <source>
        <dbReference type="Proteomes" id="UP000013781"/>
    </source>
</evidence>
<evidence type="ECO:0000313" key="1">
    <source>
        <dbReference type="EMBL" id="EOH95775.1"/>
    </source>
</evidence>
<organism evidence="1 3">
    <name type="scientific">Enterococcus moraviensis ATCC BAA-383</name>
    <dbReference type="NCBI Taxonomy" id="1158609"/>
    <lineage>
        <taxon>Bacteria</taxon>
        <taxon>Bacillati</taxon>
        <taxon>Bacillota</taxon>
        <taxon>Bacilli</taxon>
        <taxon>Lactobacillales</taxon>
        <taxon>Enterococcaceae</taxon>
        <taxon>Enterococcus</taxon>
    </lineage>
</organism>
<dbReference type="NCBIfam" id="NF047400">
    <property type="entry name" value="MazE_PemI_antitoxin"/>
    <property type="match status" value="1"/>
</dbReference>
<evidence type="ECO:0008006" key="5">
    <source>
        <dbReference type="Google" id="ProtNLM"/>
    </source>
</evidence>
<dbReference type="PATRIC" id="fig|1158609.3.peg.3123"/>
<comment type="caution">
    <text evidence="1">The sequence shown here is derived from an EMBL/GenBank/DDBJ whole genome shotgun (WGS) entry which is preliminary data.</text>
</comment>
<keyword evidence="4" id="KW-1185">Reference proteome</keyword>
<sequence length="74" mass="8232">MKTRRQGNAIVLTIPAKFGIAENVEYIAVKGDDESITFIKKRPNLFKAALENNELIEVGDGFPEDPPVGKELFQ</sequence>
<dbReference type="RefSeq" id="WP_010766511.1">
    <property type="nucleotide sequence ID" value="NZ_ASWB01000003.1"/>
</dbReference>
<proteinExistence type="predicted"/>
<reference evidence="2 4" key="2">
    <citation type="submission" date="2013-03" db="EMBL/GenBank/DDBJ databases">
        <title>The Genome Sequence of Enterococcus moraviensis BAA-383 (PacBio/Illumina hybrid assembly).</title>
        <authorList>
            <consortium name="The Broad Institute Genomics Platform"/>
            <consortium name="The Broad Institute Genome Sequencing Center for Infectious Disease"/>
            <person name="Earl A."/>
            <person name="Russ C."/>
            <person name="Gilmore M."/>
            <person name="Surin D."/>
            <person name="Walker B."/>
            <person name="Young S."/>
            <person name="Zeng Q."/>
            <person name="Gargeya S."/>
            <person name="Fitzgerald M."/>
            <person name="Haas B."/>
            <person name="Abouelleil A."/>
            <person name="Allen A.W."/>
            <person name="Alvarado L."/>
            <person name="Arachchi H.M."/>
            <person name="Berlin A.M."/>
            <person name="Chapman S.B."/>
            <person name="Gainer-Dewar J."/>
            <person name="Goldberg J."/>
            <person name="Griggs A."/>
            <person name="Gujja S."/>
            <person name="Hansen M."/>
            <person name="Howarth C."/>
            <person name="Imamovic A."/>
            <person name="Ireland A."/>
            <person name="Larimer J."/>
            <person name="McCowan C."/>
            <person name="Murphy C."/>
            <person name="Pearson M."/>
            <person name="Poon T.W."/>
            <person name="Priest M."/>
            <person name="Roberts A."/>
            <person name="Saif S."/>
            <person name="Shea T."/>
            <person name="Sisk P."/>
            <person name="Sykes S."/>
            <person name="Wortman J."/>
            <person name="Nusbaum C."/>
            <person name="Birren B."/>
        </authorList>
    </citation>
    <scope>NUCLEOTIDE SEQUENCE [LARGE SCALE GENOMIC DNA]</scope>
    <source>
        <strain evidence="2 4">ATCC BAA-383</strain>
    </source>
</reference>
<dbReference type="OrthoDB" id="71707at2"/>
<dbReference type="Proteomes" id="UP000013781">
    <property type="component" value="Unassembled WGS sequence"/>
</dbReference>
<dbReference type="eggNOG" id="ENOG50307U5">
    <property type="taxonomic scope" value="Bacteria"/>
</dbReference>
<dbReference type="AlphaFoldDB" id="R2SKS6"/>
<dbReference type="EMBL" id="AJAS01000026">
    <property type="protein sequence ID" value="EOH95775.1"/>
    <property type="molecule type" value="Genomic_DNA"/>
</dbReference>
<dbReference type="Proteomes" id="UP000014157">
    <property type="component" value="Unassembled WGS sequence"/>
</dbReference>
<protein>
    <recommendedName>
        <fullName evidence="5">AbrB family transcriptional regulator</fullName>
    </recommendedName>
</protein>
<evidence type="ECO:0000313" key="2">
    <source>
        <dbReference type="EMBL" id="EOT66262.1"/>
    </source>
</evidence>